<gene>
    <name evidence="3" type="ORF">ACO22_02954</name>
</gene>
<dbReference type="Proteomes" id="UP000242814">
    <property type="component" value="Unassembled WGS sequence"/>
</dbReference>
<evidence type="ECO:0000313" key="4">
    <source>
        <dbReference type="Proteomes" id="UP000242814"/>
    </source>
</evidence>
<dbReference type="VEuPathDB" id="FungiDB:PABG_12356"/>
<feature type="chain" id="PRO_5008902456" evidence="2">
    <location>
        <begin position="19"/>
        <end position="348"/>
    </location>
</feature>
<proteinExistence type="predicted"/>
<dbReference type="VEuPathDB" id="FungiDB:PADG_12383"/>
<evidence type="ECO:0000256" key="1">
    <source>
        <dbReference type="SAM" id="MobiDB-lite"/>
    </source>
</evidence>
<dbReference type="EMBL" id="LZYO01000096">
    <property type="protein sequence ID" value="ODH35381.1"/>
    <property type="molecule type" value="Genomic_DNA"/>
</dbReference>
<organism evidence="3 4">
    <name type="scientific">Paracoccidioides brasiliensis</name>
    <dbReference type="NCBI Taxonomy" id="121759"/>
    <lineage>
        <taxon>Eukaryota</taxon>
        <taxon>Fungi</taxon>
        <taxon>Dikarya</taxon>
        <taxon>Ascomycota</taxon>
        <taxon>Pezizomycotina</taxon>
        <taxon>Eurotiomycetes</taxon>
        <taxon>Eurotiomycetidae</taxon>
        <taxon>Onygenales</taxon>
        <taxon>Ajellomycetaceae</taxon>
        <taxon>Paracoccidioides</taxon>
    </lineage>
</organism>
<feature type="compositionally biased region" description="Basic and acidic residues" evidence="1">
    <location>
        <begin position="51"/>
        <end position="62"/>
    </location>
</feature>
<name>A0A1D2JHA7_PARBR</name>
<feature type="region of interest" description="Disordered" evidence="1">
    <location>
        <begin position="22"/>
        <end position="64"/>
    </location>
</feature>
<protein>
    <submittedName>
        <fullName evidence="3">Uncharacterized protein</fullName>
    </submittedName>
</protein>
<dbReference type="AlphaFoldDB" id="A0A1D2JHA7"/>
<comment type="caution">
    <text evidence="3">The sequence shown here is derived from an EMBL/GenBank/DDBJ whole genome shotgun (WGS) entry which is preliminary data.</text>
</comment>
<reference evidence="3 4" key="1">
    <citation type="submission" date="2016-06" db="EMBL/GenBank/DDBJ databases">
        <authorList>
            <person name="Kjaerup R.B."/>
            <person name="Dalgaard T.S."/>
            <person name="Juul-Madsen H.R."/>
        </authorList>
    </citation>
    <scope>NUCLEOTIDE SEQUENCE [LARGE SCALE GENOMIC DNA]</scope>
    <source>
        <strain evidence="3 4">Pb300</strain>
    </source>
</reference>
<feature type="compositionally biased region" description="Basic and acidic residues" evidence="1">
    <location>
        <begin position="22"/>
        <end position="32"/>
    </location>
</feature>
<evidence type="ECO:0000313" key="3">
    <source>
        <dbReference type="EMBL" id="ODH35381.1"/>
    </source>
</evidence>
<feature type="region of interest" description="Disordered" evidence="1">
    <location>
        <begin position="86"/>
        <end position="152"/>
    </location>
</feature>
<sequence>MTAMVCKSIVLDWSLVLGRPSTREIDEPRQETDQGISSSMKPLRPTGTARKTQEWRMSDVKKATLSPWKESGAELLRNKIPDVLGGSGRKLKSVRGAVPASPDSPSRPTPRFLGTNAAQSTSAGGSTSNAIEGQGCSDPPTTAPGRSRDSGSRVLGEEALEALGFPVERIRLLSVRAVALPESTNEGVTACNCPVSFTGSAEAGTVAANTPKWRWTPPLAGGSSASLGKQAGLDIEAMTSAWRSKDHELENPGDIEGKLLRFTYAPGELLMHGGVSDAPRTPSLVVTGHPRPEKSRVPFPMRAILLMEPRSIRPESSESAFYCWRVQQLSKRAPTVNAQTAASGYTSR</sequence>
<dbReference type="VEuPathDB" id="FungiDB:PADG_12382"/>
<feature type="compositionally biased region" description="Low complexity" evidence="1">
    <location>
        <begin position="114"/>
        <end position="130"/>
    </location>
</feature>
<feature type="signal peptide" evidence="2">
    <location>
        <begin position="1"/>
        <end position="18"/>
    </location>
</feature>
<accession>A0A1D2JHA7</accession>
<evidence type="ECO:0000256" key="2">
    <source>
        <dbReference type="SAM" id="SignalP"/>
    </source>
</evidence>
<keyword evidence="2" id="KW-0732">Signal</keyword>
<dbReference type="VEuPathDB" id="FungiDB:PABG_12357"/>